<evidence type="ECO:0000313" key="2">
    <source>
        <dbReference type="Proteomes" id="UP000324222"/>
    </source>
</evidence>
<comment type="caution">
    <text evidence="1">The sequence shown here is derived from an EMBL/GenBank/DDBJ whole genome shotgun (WGS) entry which is preliminary data.</text>
</comment>
<sequence length="59" mass="6275">MRAQIPHDVMAGRAIAGGYIDGDAMLLSCCTKKVKPVELMIATYTQGVFITGGVMTSQQ</sequence>
<keyword evidence="2" id="KW-1185">Reference proteome</keyword>
<accession>A0A5B7HP18</accession>
<gene>
    <name evidence="1" type="ORF">E2C01_064538</name>
</gene>
<proteinExistence type="predicted"/>
<dbReference type="Proteomes" id="UP000324222">
    <property type="component" value="Unassembled WGS sequence"/>
</dbReference>
<evidence type="ECO:0000313" key="1">
    <source>
        <dbReference type="EMBL" id="MPC70294.1"/>
    </source>
</evidence>
<dbReference type="AlphaFoldDB" id="A0A5B7HP18"/>
<reference evidence="1 2" key="1">
    <citation type="submission" date="2019-05" db="EMBL/GenBank/DDBJ databases">
        <title>Another draft genome of Portunus trituberculatus and its Hox gene families provides insights of decapod evolution.</title>
        <authorList>
            <person name="Jeong J.-H."/>
            <person name="Song I."/>
            <person name="Kim S."/>
            <person name="Choi T."/>
            <person name="Kim D."/>
            <person name="Ryu S."/>
            <person name="Kim W."/>
        </authorList>
    </citation>
    <scope>NUCLEOTIDE SEQUENCE [LARGE SCALE GENOMIC DNA]</scope>
    <source>
        <tissue evidence="1">Muscle</tissue>
    </source>
</reference>
<organism evidence="1 2">
    <name type="scientific">Portunus trituberculatus</name>
    <name type="common">Swimming crab</name>
    <name type="synonym">Neptunus trituberculatus</name>
    <dbReference type="NCBI Taxonomy" id="210409"/>
    <lineage>
        <taxon>Eukaryota</taxon>
        <taxon>Metazoa</taxon>
        <taxon>Ecdysozoa</taxon>
        <taxon>Arthropoda</taxon>
        <taxon>Crustacea</taxon>
        <taxon>Multicrustacea</taxon>
        <taxon>Malacostraca</taxon>
        <taxon>Eumalacostraca</taxon>
        <taxon>Eucarida</taxon>
        <taxon>Decapoda</taxon>
        <taxon>Pleocyemata</taxon>
        <taxon>Brachyura</taxon>
        <taxon>Eubrachyura</taxon>
        <taxon>Portunoidea</taxon>
        <taxon>Portunidae</taxon>
        <taxon>Portuninae</taxon>
        <taxon>Portunus</taxon>
    </lineage>
</organism>
<protein>
    <submittedName>
        <fullName evidence="1">Uncharacterized protein</fullName>
    </submittedName>
</protein>
<name>A0A5B7HP18_PORTR</name>
<dbReference type="EMBL" id="VSRR010030883">
    <property type="protein sequence ID" value="MPC70294.1"/>
    <property type="molecule type" value="Genomic_DNA"/>
</dbReference>